<dbReference type="AlphaFoldDB" id="A0AAD8Q7E0"/>
<gene>
    <name evidence="2" type="ORF">LY79DRAFT_406785</name>
</gene>
<organism evidence="2 3">
    <name type="scientific">Colletotrichum navitas</name>
    <dbReference type="NCBI Taxonomy" id="681940"/>
    <lineage>
        <taxon>Eukaryota</taxon>
        <taxon>Fungi</taxon>
        <taxon>Dikarya</taxon>
        <taxon>Ascomycota</taxon>
        <taxon>Pezizomycotina</taxon>
        <taxon>Sordariomycetes</taxon>
        <taxon>Hypocreomycetidae</taxon>
        <taxon>Glomerellales</taxon>
        <taxon>Glomerellaceae</taxon>
        <taxon>Colletotrichum</taxon>
        <taxon>Colletotrichum graminicola species complex</taxon>
    </lineage>
</organism>
<dbReference type="RefSeq" id="XP_060417986.1">
    <property type="nucleotide sequence ID" value="XM_060553060.1"/>
</dbReference>
<dbReference type="EMBL" id="JAHLJV010000009">
    <property type="protein sequence ID" value="KAK1597172.1"/>
    <property type="molecule type" value="Genomic_DNA"/>
</dbReference>
<dbReference type="Proteomes" id="UP001230504">
    <property type="component" value="Unassembled WGS sequence"/>
</dbReference>
<accession>A0AAD8Q7E0</accession>
<reference evidence="2" key="1">
    <citation type="submission" date="2021-06" db="EMBL/GenBank/DDBJ databases">
        <title>Comparative genomics, transcriptomics and evolutionary studies reveal genomic signatures of adaptation to plant cell wall in hemibiotrophic fungi.</title>
        <authorList>
            <consortium name="DOE Joint Genome Institute"/>
            <person name="Baroncelli R."/>
            <person name="Diaz J.F."/>
            <person name="Benocci T."/>
            <person name="Peng M."/>
            <person name="Battaglia E."/>
            <person name="Haridas S."/>
            <person name="Andreopoulos W."/>
            <person name="Labutti K."/>
            <person name="Pangilinan J."/>
            <person name="Floch G.L."/>
            <person name="Makela M.R."/>
            <person name="Henrissat B."/>
            <person name="Grigoriev I.V."/>
            <person name="Crouch J.A."/>
            <person name="De Vries R.P."/>
            <person name="Sukno S.A."/>
            <person name="Thon M.R."/>
        </authorList>
    </citation>
    <scope>NUCLEOTIDE SEQUENCE</scope>
    <source>
        <strain evidence="2">CBS 125086</strain>
    </source>
</reference>
<dbReference type="GeneID" id="85437300"/>
<comment type="caution">
    <text evidence="2">The sequence shown here is derived from an EMBL/GenBank/DDBJ whole genome shotgun (WGS) entry which is preliminary data.</text>
</comment>
<evidence type="ECO:0000256" key="1">
    <source>
        <dbReference type="SAM" id="MobiDB-lite"/>
    </source>
</evidence>
<evidence type="ECO:0000313" key="2">
    <source>
        <dbReference type="EMBL" id="KAK1597172.1"/>
    </source>
</evidence>
<protein>
    <submittedName>
        <fullName evidence="2">Uncharacterized protein</fullName>
    </submittedName>
</protein>
<evidence type="ECO:0000313" key="3">
    <source>
        <dbReference type="Proteomes" id="UP001230504"/>
    </source>
</evidence>
<keyword evidence="3" id="KW-1185">Reference proteome</keyword>
<name>A0AAD8Q7E0_9PEZI</name>
<feature type="region of interest" description="Disordered" evidence="1">
    <location>
        <begin position="222"/>
        <end position="249"/>
    </location>
</feature>
<feature type="compositionally biased region" description="Polar residues" evidence="1">
    <location>
        <begin position="225"/>
        <end position="249"/>
    </location>
</feature>
<sequence>MCPIASDYVSWFCFTAIDSHEDRETNLALASKGHTSHAMGNPWLGCCLLDAAHEQTLPIPTTTAPLGIAIQAMPSATMTHSLNHVSDSSKIRVNGTAPHAFLVSFVSSTKLCRGKLGRCISARCRHCAGSSCQPFNRNISRWRVARRSYCPNIDGKTRRWKQFLVFIFLFGPCTHVAWTRLHRRTGNSSWASLPTTTMQHPPHESRLKIRHTDEIVMRALGMAKSSPNSRRQPHKISTLTNSPSKHLIQ</sequence>
<proteinExistence type="predicted"/>